<dbReference type="AlphaFoldDB" id="A0A916W853"/>
<reference evidence="1" key="2">
    <citation type="submission" date="2020-09" db="EMBL/GenBank/DDBJ databases">
        <authorList>
            <person name="Sun Q."/>
            <person name="Zhou Y."/>
        </authorList>
    </citation>
    <scope>NUCLEOTIDE SEQUENCE</scope>
    <source>
        <strain evidence="1">CGMCC 1.15320</strain>
    </source>
</reference>
<organism evidence="1 2">
    <name type="scientific">Nitratireductor aestuarii</name>
    <dbReference type="NCBI Taxonomy" id="1735103"/>
    <lineage>
        <taxon>Bacteria</taxon>
        <taxon>Pseudomonadati</taxon>
        <taxon>Pseudomonadota</taxon>
        <taxon>Alphaproteobacteria</taxon>
        <taxon>Hyphomicrobiales</taxon>
        <taxon>Phyllobacteriaceae</taxon>
        <taxon>Nitratireductor</taxon>
    </lineage>
</organism>
<proteinExistence type="predicted"/>
<accession>A0A916W853</accession>
<evidence type="ECO:0000313" key="2">
    <source>
        <dbReference type="Proteomes" id="UP000636264"/>
    </source>
</evidence>
<reference evidence="1" key="1">
    <citation type="journal article" date="2014" name="Int. J. Syst. Evol. Microbiol.">
        <title>Complete genome sequence of Corynebacterium casei LMG S-19264T (=DSM 44701T), isolated from a smear-ripened cheese.</title>
        <authorList>
            <consortium name="US DOE Joint Genome Institute (JGI-PGF)"/>
            <person name="Walter F."/>
            <person name="Albersmeier A."/>
            <person name="Kalinowski J."/>
            <person name="Ruckert C."/>
        </authorList>
    </citation>
    <scope>NUCLEOTIDE SEQUENCE</scope>
    <source>
        <strain evidence="1">CGMCC 1.15320</strain>
    </source>
</reference>
<dbReference type="RefSeq" id="WP_188722162.1">
    <property type="nucleotide sequence ID" value="NZ_BMIF01000011.1"/>
</dbReference>
<sequence>MITADFRDIAFEDGPRKCEGLFRASIAAFANIPRPTRNEIAQIDDLAIGLYDSVSREAKHYAATVLSKCTDVPPELLKRLCEEPVDVSAPLLISSKALRTIDLLRLISKHGLSHARVIARRKNVDPVIVNLVRLLNARAESEIAERQSRERAPNPVLDQVRDQLRTLISSAEPTAPEAAPATVTVDHDKPYPALRDAALASDPDAFPSALAKVLNISGFRARRICGAITYGDLLTCLKHLDLNQEQAFLLTATLYSSQVFYGPAIRLFLDRFAAIKPEEAAQRLEDWRKQDAAANVSGSGPQSAAISR</sequence>
<gene>
    <name evidence="1" type="ORF">GCM10011385_32590</name>
</gene>
<keyword evidence="2" id="KW-1185">Reference proteome</keyword>
<dbReference type="EMBL" id="BMIF01000011">
    <property type="protein sequence ID" value="GGA76069.1"/>
    <property type="molecule type" value="Genomic_DNA"/>
</dbReference>
<name>A0A916W853_9HYPH</name>
<evidence type="ECO:0008006" key="3">
    <source>
        <dbReference type="Google" id="ProtNLM"/>
    </source>
</evidence>
<comment type="caution">
    <text evidence="1">The sequence shown here is derived from an EMBL/GenBank/DDBJ whole genome shotgun (WGS) entry which is preliminary data.</text>
</comment>
<dbReference type="Proteomes" id="UP000636264">
    <property type="component" value="Unassembled WGS sequence"/>
</dbReference>
<evidence type="ECO:0000313" key="1">
    <source>
        <dbReference type="EMBL" id="GGA76069.1"/>
    </source>
</evidence>
<protein>
    <recommendedName>
        <fullName evidence="3">DUF2336 domain-containing protein</fullName>
    </recommendedName>
</protein>